<protein>
    <submittedName>
        <fullName evidence="2">Zinc dependent phospholipase C</fullName>
    </submittedName>
</protein>
<dbReference type="Pfam" id="PF00882">
    <property type="entry name" value="Zn_dep_PLPC"/>
    <property type="match status" value="1"/>
</dbReference>
<feature type="domain" description="Phospholipase C/D" evidence="1">
    <location>
        <begin position="6"/>
        <end position="134"/>
    </location>
</feature>
<dbReference type="InterPro" id="IPR029002">
    <property type="entry name" value="PLPC/GPLD1"/>
</dbReference>
<dbReference type="AlphaFoldDB" id="A0A1T4NX15"/>
<dbReference type="Proteomes" id="UP000190102">
    <property type="component" value="Unassembled WGS sequence"/>
</dbReference>
<evidence type="ECO:0000259" key="1">
    <source>
        <dbReference type="Pfam" id="PF00882"/>
    </source>
</evidence>
<accession>A0A1T4NX15</accession>
<sequence length="301" mass="33718">MPKELTHWWLAAEAVRQLPLDHSSRLLLEEQQAAYLVGAVLPDTLLHLVLGRWSATALQLSRNFHQPPVNSFKPLLTFAEKAPLTPGVIACLLGVASHIEADIVFHPYICALAGDHIGRHYQLETELDLYLLSKDKQPPVWRLNEVLAGEVSDQAFMVLRGVFDPEGRLPDKVLQHALQLHGQIQGMYGTPPWQLLAWLVGLVPNYWLRSFQKLFYPFNWQRGRSKSWPDQWRHAVTGQERGDTPDGLMVDACNRITGLLRRVDQQGIVQSFKTHPGENLITGLPALPAHTPTIAAATAPS</sequence>
<reference evidence="3" key="1">
    <citation type="submission" date="2017-02" db="EMBL/GenBank/DDBJ databases">
        <authorList>
            <person name="Varghese N."/>
            <person name="Submissions S."/>
        </authorList>
    </citation>
    <scope>NUCLEOTIDE SEQUENCE [LARGE SCALE GENOMIC DNA]</scope>
    <source>
        <strain evidence="3">ATCC BAA-34</strain>
    </source>
</reference>
<name>A0A1T4NX15_9BACT</name>
<evidence type="ECO:0000313" key="2">
    <source>
        <dbReference type="EMBL" id="SJZ83597.1"/>
    </source>
</evidence>
<proteinExistence type="predicted"/>
<dbReference type="RefSeq" id="WP_078790063.1">
    <property type="nucleotide sequence ID" value="NZ_FUWR01000008.1"/>
</dbReference>
<gene>
    <name evidence="2" type="ORF">SAMN02745119_01763</name>
</gene>
<keyword evidence="3" id="KW-1185">Reference proteome</keyword>
<organism evidence="2 3">
    <name type="scientific">Trichlorobacter thiogenes</name>
    <dbReference type="NCBI Taxonomy" id="115783"/>
    <lineage>
        <taxon>Bacteria</taxon>
        <taxon>Pseudomonadati</taxon>
        <taxon>Thermodesulfobacteriota</taxon>
        <taxon>Desulfuromonadia</taxon>
        <taxon>Geobacterales</taxon>
        <taxon>Geobacteraceae</taxon>
        <taxon>Trichlorobacter</taxon>
    </lineage>
</organism>
<dbReference type="EMBL" id="FUWR01000008">
    <property type="protein sequence ID" value="SJZ83597.1"/>
    <property type="molecule type" value="Genomic_DNA"/>
</dbReference>
<dbReference type="STRING" id="115783.SAMN02745119_01763"/>
<dbReference type="OrthoDB" id="9810528at2"/>
<evidence type="ECO:0000313" key="3">
    <source>
        <dbReference type="Proteomes" id="UP000190102"/>
    </source>
</evidence>